<comment type="caution">
    <text evidence="2">The sequence shown here is derived from an EMBL/GenBank/DDBJ whole genome shotgun (WGS) entry which is preliminary data.</text>
</comment>
<dbReference type="EMBL" id="MCGN01000001">
    <property type="protein sequence ID" value="ORZ03828.1"/>
    <property type="molecule type" value="Genomic_DNA"/>
</dbReference>
<dbReference type="OMA" id="THPSIYF"/>
<dbReference type="PROSITE" id="PS51257">
    <property type="entry name" value="PROKAR_LIPOPROTEIN"/>
    <property type="match status" value="1"/>
</dbReference>
<feature type="chain" id="PRO_5012281543" description="F-box domain-containing protein" evidence="1">
    <location>
        <begin position="30"/>
        <end position="109"/>
    </location>
</feature>
<keyword evidence="1" id="KW-0732">Signal</keyword>
<evidence type="ECO:0008006" key="4">
    <source>
        <dbReference type="Google" id="ProtNLM"/>
    </source>
</evidence>
<proteinExistence type="predicted"/>
<evidence type="ECO:0000313" key="3">
    <source>
        <dbReference type="Proteomes" id="UP000242180"/>
    </source>
</evidence>
<name>A0A1X2HXL3_SYNRA</name>
<dbReference type="OrthoDB" id="2216467at2759"/>
<gene>
    <name evidence="2" type="ORF">BCR43DRAFT_64611</name>
</gene>
<keyword evidence="3" id="KW-1185">Reference proteome</keyword>
<reference evidence="2 3" key="1">
    <citation type="submission" date="2016-07" db="EMBL/GenBank/DDBJ databases">
        <title>Pervasive Adenine N6-methylation of Active Genes in Fungi.</title>
        <authorList>
            <consortium name="DOE Joint Genome Institute"/>
            <person name="Mondo S.J."/>
            <person name="Dannebaum R.O."/>
            <person name="Kuo R.C."/>
            <person name="Labutti K."/>
            <person name="Haridas S."/>
            <person name="Kuo A."/>
            <person name="Salamov A."/>
            <person name="Ahrendt S.R."/>
            <person name="Lipzen A."/>
            <person name="Sullivan W."/>
            <person name="Andreopoulos W.B."/>
            <person name="Clum A."/>
            <person name="Lindquist E."/>
            <person name="Daum C."/>
            <person name="Ramamoorthy G.K."/>
            <person name="Gryganskyi A."/>
            <person name="Culley D."/>
            <person name="Magnuson J.K."/>
            <person name="James T.Y."/>
            <person name="O'Malley M.A."/>
            <person name="Stajich J.E."/>
            <person name="Spatafora J.W."/>
            <person name="Visel A."/>
            <person name="Grigoriev I.V."/>
        </authorList>
    </citation>
    <scope>NUCLEOTIDE SEQUENCE [LARGE SCALE GENOMIC DNA]</scope>
    <source>
        <strain evidence="2 3">NRRL 2496</strain>
    </source>
</reference>
<evidence type="ECO:0000313" key="2">
    <source>
        <dbReference type="EMBL" id="ORZ03828.1"/>
    </source>
</evidence>
<dbReference type="AlphaFoldDB" id="A0A1X2HXL3"/>
<dbReference type="InParanoid" id="A0A1X2HXL3"/>
<sequence length="109" mass="13191">MHWKPVLTFQMHGFHIIFFLACLRHDGNYETQELAQHTFPRSLEELVTFVSLKNMRKIMTVSDSFRRLCRPVRDAHRFQEKRHHTHPSIYFLVDSTKSRRGRFCALRFD</sequence>
<protein>
    <recommendedName>
        <fullName evidence="4">F-box domain-containing protein</fullName>
    </recommendedName>
</protein>
<organism evidence="2 3">
    <name type="scientific">Syncephalastrum racemosum</name>
    <name type="common">Filamentous fungus</name>
    <dbReference type="NCBI Taxonomy" id="13706"/>
    <lineage>
        <taxon>Eukaryota</taxon>
        <taxon>Fungi</taxon>
        <taxon>Fungi incertae sedis</taxon>
        <taxon>Mucoromycota</taxon>
        <taxon>Mucoromycotina</taxon>
        <taxon>Mucoromycetes</taxon>
        <taxon>Mucorales</taxon>
        <taxon>Syncephalastraceae</taxon>
        <taxon>Syncephalastrum</taxon>
    </lineage>
</organism>
<accession>A0A1X2HXL3</accession>
<feature type="signal peptide" evidence="1">
    <location>
        <begin position="1"/>
        <end position="29"/>
    </location>
</feature>
<dbReference type="Proteomes" id="UP000242180">
    <property type="component" value="Unassembled WGS sequence"/>
</dbReference>
<evidence type="ECO:0000256" key="1">
    <source>
        <dbReference type="SAM" id="SignalP"/>
    </source>
</evidence>